<name>D9J0G6_9CAUD</name>
<evidence type="ECO:0000256" key="1">
    <source>
        <dbReference type="SAM" id="Coils"/>
    </source>
</evidence>
<evidence type="ECO:0000313" key="2">
    <source>
        <dbReference type="EMBL" id="ADJ53061.1"/>
    </source>
</evidence>
<keyword evidence="1" id="KW-0175">Coiled coil</keyword>
<reference evidence="2 3" key="1">
    <citation type="journal article" date="2010" name="J. Bacteriol.">
        <title>Brochothrix thermosphacta bacteriophages feature heterogeneous and highly mosaic genomes and utilize unique prophage insertion sites.</title>
        <authorList>
            <person name="Kilcher S."/>
            <person name="Loessner M.J."/>
            <person name="Klumpp J."/>
        </authorList>
    </citation>
    <scope>NUCLEOTIDE SEQUENCE [LARGE SCALE GENOMIC DNA]</scope>
</reference>
<protein>
    <submittedName>
        <fullName evidence="2">Gp19</fullName>
    </submittedName>
</protein>
<sequence>MSSTNLLKDIDKAKAHLESLQTEESKLKKRIKAQQARIMLLQNRAIKGGV</sequence>
<dbReference type="KEGG" id="vg:10359057"/>
<proteinExistence type="predicted"/>
<evidence type="ECO:0000313" key="3">
    <source>
        <dbReference type="Proteomes" id="UP000000331"/>
    </source>
</evidence>
<dbReference type="Proteomes" id="UP000000331">
    <property type="component" value="Segment"/>
</dbReference>
<dbReference type="RefSeq" id="YP_004301352.1">
    <property type="nucleotide sequence ID" value="NC_015253.1"/>
</dbReference>
<accession>D9J0G6</accession>
<dbReference type="GeneID" id="10359057"/>
<feature type="coiled-coil region" evidence="1">
    <location>
        <begin position="3"/>
        <end position="44"/>
    </location>
</feature>
<keyword evidence="3" id="KW-1185">Reference proteome</keyword>
<dbReference type="EMBL" id="HM242243">
    <property type="protein sequence ID" value="ADJ53061.1"/>
    <property type="molecule type" value="Genomic_DNA"/>
</dbReference>
<organism evidence="2 3">
    <name type="scientific">Brochothrix phage A9</name>
    <dbReference type="NCBI Taxonomy" id="857312"/>
    <lineage>
        <taxon>Viruses</taxon>
        <taxon>Duplodnaviria</taxon>
        <taxon>Heunggongvirae</taxon>
        <taxon>Uroviricota</taxon>
        <taxon>Caudoviricetes</taxon>
        <taxon>Herelleviridae</taxon>
        <taxon>Klumppvirus</taxon>
        <taxon>Klumppvirus A9</taxon>
    </lineage>
</organism>